<proteinExistence type="predicted"/>
<protein>
    <recommendedName>
        <fullName evidence="4">Sulfur globule protein</fullName>
    </recommendedName>
</protein>
<accession>A0A975NFN4</accession>
<evidence type="ECO:0000256" key="1">
    <source>
        <dbReference type="SAM" id="SignalP"/>
    </source>
</evidence>
<dbReference type="RefSeq" id="WP_215622832.1">
    <property type="nucleotide sequence ID" value="NZ_CP076134.1"/>
</dbReference>
<dbReference type="EMBL" id="CP076134">
    <property type="protein sequence ID" value="QWG14197.1"/>
    <property type="molecule type" value="Genomic_DNA"/>
</dbReference>
<feature type="chain" id="PRO_5036732156" description="Sulfur globule protein" evidence="1">
    <location>
        <begin position="20"/>
        <end position="82"/>
    </location>
</feature>
<evidence type="ECO:0000313" key="2">
    <source>
        <dbReference type="EMBL" id="QWG14197.1"/>
    </source>
</evidence>
<organism evidence="2 3">
    <name type="scientific">Bradyrhizobium sediminis</name>
    <dbReference type="NCBI Taxonomy" id="2840469"/>
    <lineage>
        <taxon>Bacteria</taxon>
        <taxon>Pseudomonadati</taxon>
        <taxon>Pseudomonadota</taxon>
        <taxon>Alphaproteobacteria</taxon>
        <taxon>Hyphomicrobiales</taxon>
        <taxon>Nitrobacteraceae</taxon>
        <taxon>Bradyrhizobium</taxon>
    </lineage>
</organism>
<name>A0A975NFN4_9BRAD</name>
<dbReference type="Proteomes" id="UP000680839">
    <property type="component" value="Chromosome"/>
</dbReference>
<dbReference type="AlphaFoldDB" id="A0A975NFN4"/>
<gene>
    <name evidence="2" type="ORF">KMZ29_05785</name>
</gene>
<reference evidence="2" key="1">
    <citation type="submission" date="2021-06" db="EMBL/GenBank/DDBJ databases">
        <title>Bradyrhizobium sp. S2-20-1 Genome sequencing.</title>
        <authorList>
            <person name="Jin L."/>
        </authorList>
    </citation>
    <scope>NUCLEOTIDE SEQUENCE</scope>
    <source>
        <strain evidence="2">S2-20-1</strain>
    </source>
</reference>
<feature type="signal peptide" evidence="1">
    <location>
        <begin position="1"/>
        <end position="19"/>
    </location>
</feature>
<evidence type="ECO:0000313" key="3">
    <source>
        <dbReference type="Proteomes" id="UP000680839"/>
    </source>
</evidence>
<sequence>MLRKLSLALVAAASLGAMALAPTSASAGWKGGWPHHHHHHHHGLGFGIGFIGGGYGGEGCYQTRRVWTPYGYRFRVVNVCAW</sequence>
<evidence type="ECO:0008006" key="4">
    <source>
        <dbReference type="Google" id="ProtNLM"/>
    </source>
</evidence>
<keyword evidence="1" id="KW-0732">Signal</keyword>